<feature type="transmembrane region" description="Helical" evidence="10">
    <location>
        <begin position="35"/>
        <end position="56"/>
    </location>
</feature>
<evidence type="ECO:0000313" key="12">
    <source>
        <dbReference type="Proteomes" id="UP000410492"/>
    </source>
</evidence>
<dbReference type="GO" id="GO:0007165">
    <property type="term" value="P:signal transduction"/>
    <property type="evidence" value="ECO:0007669"/>
    <property type="project" value="UniProtKB-KW"/>
</dbReference>
<evidence type="ECO:0000256" key="6">
    <source>
        <dbReference type="ARBA" id="ARBA00022989"/>
    </source>
</evidence>
<dbReference type="InterPro" id="IPR004117">
    <property type="entry name" value="7tm6_olfct_rcpt"/>
</dbReference>
<evidence type="ECO:0000256" key="7">
    <source>
        <dbReference type="ARBA" id="ARBA00023136"/>
    </source>
</evidence>
<keyword evidence="8 10" id="KW-0675">Receptor</keyword>
<evidence type="ECO:0000256" key="5">
    <source>
        <dbReference type="ARBA" id="ARBA00022725"/>
    </source>
</evidence>
<evidence type="ECO:0000256" key="2">
    <source>
        <dbReference type="ARBA" id="ARBA00022475"/>
    </source>
</evidence>
<dbReference type="Proteomes" id="UP000410492">
    <property type="component" value="Unassembled WGS sequence"/>
</dbReference>
<keyword evidence="9 10" id="KW-0807">Transducer</keyword>
<comment type="similarity">
    <text evidence="10">Belongs to the insect chemoreceptor superfamily. Heteromeric odorant receptor channel (TC 1.A.69) family.</text>
</comment>
<accession>A0A653BJZ7</accession>
<dbReference type="AlphaFoldDB" id="A0A653BJZ7"/>
<keyword evidence="2" id="KW-1003">Cell membrane</keyword>
<organism evidence="11 12">
    <name type="scientific">Callosobruchus maculatus</name>
    <name type="common">Southern cowpea weevil</name>
    <name type="synonym">Pulse bruchid</name>
    <dbReference type="NCBI Taxonomy" id="64391"/>
    <lineage>
        <taxon>Eukaryota</taxon>
        <taxon>Metazoa</taxon>
        <taxon>Ecdysozoa</taxon>
        <taxon>Arthropoda</taxon>
        <taxon>Hexapoda</taxon>
        <taxon>Insecta</taxon>
        <taxon>Pterygota</taxon>
        <taxon>Neoptera</taxon>
        <taxon>Endopterygota</taxon>
        <taxon>Coleoptera</taxon>
        <taxon>Polyphaga</taxon>
        <taxon>Cucujiformia</taxon>
        <taxon>Chrysomeloidea</taxon>
        <taxon>Chrysomelidae</taxon>
        <taxon>Bruchinae</taxon>
        <taxon>Bruchini</taxon>
        <taxon>Callosobruchus</taxon>
    </lineage>
</organism>
<keyword evidence="5 10" id="KW-0552">Olfaction</keyword>
<evidence type="ECO:0000256" key="9">
    <source>
        <dbReference type="ARBA" id="ARBA00023224"/>
    </source>
</evidence>
<dbReference type="PANTHER" id="PTHR21137:SF35">
    <property type="entry name" value="ODORANT RECEPTOR 19A-RELATED"/>
    <property type="match status" value="1"/>
</dbReference>
<reference evidence="11 12" key="1">
    <citation type="submission" date="2019-01" db="EMBL/GenBank/DDBJ databases">
        <authorList>
            <person name="Sayadi A."/>
        </authorList>
    </citation>
    <scope>NUCLEOTIDE SEQUENCE [LARGE SCALE GENOMIC DNA]</scope>
</reference>
<name>A0A653BJZ7_CALMS</name>
<keyword evidence="4 10" id="KW-0812">Transmembrane</keyword>
<comment type="caution">
    <text evidence="10">Lacks conserved residue(s) required for the propagation of feature annotation.</text>
</comment>
<dbReference type="Pfam" id="PF02949">
    <property type="entry name" value="7tm_6"/>
    <property type="match status" value="1"/>
</dbReference>
<feature type="transmembrane region" description="Helical" evidence="10">
    <location>
        <begin position="9"/>
        <end position="29"/>
    </location>
</feature>
<proteinExistence type="inferred from homology"/>
<dbReference type="OrthoDB" id="8191658at2759"/>
<dbReference type="GO" id="GO:0005886">
    <property type="term" value="C:plasma membrane"/>
    <property type="evidence" value="ECO:0007669"/>
    <property type="project" value="UniProtKB-SubCell"/>
</dbReference>
<feature type="transmembrane region" description="Helical" evidence="10">
    <location>
        <begin position="258"/>
        <end position="280"/>
    </location>
</feature>
<keyword evidence="12" id="KW-1185">Reference proteome</keyword>
<evidence type="ECO:0000256" key="4">
    <source>
        <dbReference type="ARBA" id="ARBA00022692"/>
    </source>
</evidence>
<dbReference type="EMBL" id="CAACVG010001983">
    <property type="protein sequence ID" value="VEN35927.1"/>
    <property type="molecule type" value="Genomic_DNA"/>
</dbReference>
<keyword evidence="6 10" id="KW-1133">Transmembrane helix</keyword>
<comment type="subcellular location">
    <subcellularLocation>
        <location evidence="1 10">Cell membrane</location>
        <topology evidence="1 10">Multi-pass membrane protein</topology>
    </subcellularLocation>
</comment>
<gene>
    <name evidence="11" type="ORF">CALMAC_LOCUS1694</name>
</gene>
<evidence type="ECO:0000256" key="8">
    <source>
        <dbReference type="ARBA" id="ARBA00023170"/>
    </source>
</evidence>
<protein>
    <recommendedName>
        <fullName evidence="10">Odorant receptor</fullName>
    </recommendedName>
</protein>
<dbReference type="GO" id="GO:0005549">
    <property type="term" value="F:odorant binding"/>
    <property type="evidence" value="ECO:0007669"/>
    <property type="project" value="InterPro"/>
</dbReference>
<keyword evidence="3 10" id="KW-0716">Sensory transduction</keyword>
<evidence type="ECO:0000313" key="11">
    <source>
        <dbReference type="EMBL" id="VEN35927.1"/>
    </source>
</evidence>
<dbReference type="GO" id="GO:0004984">
    <property type="term" value="F:olfactory receptor activity"/>
    <property type="evidence" value="ECO:0007669"/>
    <property type="project" value="InterPro"/>
</dbReference>
<evidence type="ECO:0000256" key="10">
    <source>
        <dbReference type="RuleBase" id="RU351113"/>
    </source>
</evidence>
<keyword evidence="7 10" id="KW-0472">Membrane</keyword>
<sequence>MRFIIWDTTLFVLAIMFFMCEVLMVKHILSELEKLLKHLAMLATLTVGILKFLLIITRQKDLTKIRSMLQDEHLIYESCNNCINLPTAAKSFSNKLCLTTYFLYMMVGASAHFSALRNLNAAVGKNQFGGNVTCYDFLPYLFVIPFDSQSTNGCKNALITMDIGLCIFAGYIASHDTMLYSIIICLRTNLDVLSKATRNMRSRIMQKLNLPKDFETIRDDSFPELENELHSELKMCNRNLELLLSACRGIENVFSYTILAQTIMSLLVIASCMFASSLMTYTDPELYSLVEFAMASVFQLLMVCHFGNSIIVAGETYRYSLYETDWHSSSKRFKQCLLIMMYRMERPLYLTIGKFSPLTLQTFVAVMKGSFSYATVFKTVE</sequence>
<evidence type="ECO:0000256" key="3">
    <source>
        <dbReference type="ARBA" id="ARBA00022606"/>
    </source>
</evidence>
<feature type="transmembrane region" description="Helical" evidence="10">
    <location>
        <begin position="292"/>
        <end position="313"/>
    </location>
</feature>
<dbReference type="PANTHER" id="PTHR21137">
    <property type="entry name" value="ODORANT RECEPTOR"/>
    <property type="match status" value="1"/>
</dbReference>
<evidence type="ECO:0000256" key="1">
    <source>
        <dbReference type="ARBA" id="ARBA00004651"/>
    </source>
</evidence>